<dbReference type="PRINTS" id="PR00394">
    <property type="entry name" value="RHSPROTEIN"/>
</dbReference>
<proteinExistence type="predicted"/>
<dbReference type="InterPro" id="IPR022385">
    <property type="entry name" value="Rhs_assc_core"/>
</dbReference>
<dbReference type="PANTHER" id="PTHR32305">
    <property type="match status" value="1"/>
</dbReference>
<dbReference type="AlphaFoldDB" id="A0A3A4NL62"/>
<dbReference type="NCBIfam" id="TIGR03696">
    <property type="entry name" value="Rhs_assc_core"/>
    <property type="match status" value="1"/>
</dbReference>
<evidence type="ECO:0000313" key="1">
    <source>
        <dbReference type="EMBL" id="RJP21247.1"/>
    </source>
</evidence>
<name>A0A3A4NL62_ABYX5</name>
<comment type="caution">
    <text evidence="1">The sequence shown here is derived from an EMBL/GenBank/DDBJ whole genome shotgun (WGS) entry which is preliminary data.</text>
</comment>
<gene>
    <name evidence="1" type="ORF">C4520_10330</name>
</gene>
<dbReference type="Proteomes" id="UP000265882">
    <property type="component" value="Unassembled WGS sequence"/>
</dbReference>
<dbReference type="EMBL" id="QZKU01000069">
    <property type="protein sequence ID" value="RJP21247.1"/>
    <property type="molecule type" value="Genomic_DNA"/>
</dbReference>
<reference evidence="1 2" key="1">
    <citation type="journal article" date="2017" name="ISME J.">
        <title>Energy and carbon metabolisms in a deep terrestrial subsurface fluid microbial community.</title>
        <authorList>
            <person name="Momper L."/>
            <person name="Jungbluth S.P."/>
            <person name="Lee M.D."/>
            <person name="Amend J.P."/>
        </authorList>
    </citation>
    <scope>NUCLEOTIDE SEQUENCE [LARGE SCALE GENOMIC DNA]</scope>
    <source>
        <strain evidence="1">SURF_5</strain>
    </source>
</reference>
<accession>A0A3A4NL62</accession>
<protein>
    <submittedName>
        <fullName evidence="1">RHS repeat-associated core domain-containing protein</fullName>
    </submittedName>
</protein>
<dbReference type="InterPro" id="IPR050708">
    <property type="entry name" value="T6SS_VgrG/RHS"/>
</dbReference>
<evidence type="ECO:0000313" key="2">
    <source>
        <dbReference type="Proteomes" id="UP000265882"/>
    </source>
</evidence>
<sequence length="139" mass="15500">MPSATSSRRPRAARGFTYTSRERHARSGLYYYRARWYSPDLGRFITPDPIGYLGGINLYAYVGNDPVAWNDPLGLCGENPSGWAALRTAIQLADILPIPTPYYQVPMEIVTFGTNVYDIYVADVVWWRKAIAGGAALYG</sequence>
<dbReference type="Gene3D" id="2.180.10.10">
    <property type="entry name" value="RHS repeat-associated core"/>
    <property type="match status" value="1"/>
</dbReference>
<dbReference type="PANTHER" id="PTHR32305:SF15">
    <property type="entry name" value="PROTEIN RHSA-RELATED"/>
    <property type="match status" value="1"/>
</dbReference>
<organism evidence="1 2">
    <name type="scientific">Abyssobacteria bacterium (strain SURF_5)</name>
    <dbReference type="NCBI Taxonomy" id="2093360"/>
    <lineage>
        <taxon>Bacteria</taxon>
        <taxon>Pseudomonadati</taxon>
        <taxon>Candidatus Hydrogenedentota</taxon>
        <taxon>Candidatus Abyssobacteria</taxon>
    </lineage>
</organism>